<sequence>MGHHALSKEPLMFKNMHCTYLVGESSSLPIYHHFRGANEHANHQRVLVIAAYGHSEPQRSHQSVTDLLSRKMISEGEGNGPMTMEGKMG</sequence>
<protein>
    <submittedName>
        <fullName evidence="1">Uncharacterized protein</fullName>
    </submittedName>
</protein>
<accession>A0A4C1W881</accession>
<dbReference type="AlphaFoldDB" id="A0A4C1W881"/>
<comment type="caution">
    <text evidence="1">The sequence shown here is derived from an EMBL/GenBank/DDBJ whole genome shotgun (WGS) entry which is preliminary data.</text>
</comment>
<dbReference type="EMBL" id="BGZK01000498">
    <property type="protein sequence ID" value="GBP47223.1"/>
    <property type="molecule type" value="Genomic_DNA"/>
</dbReference>
<reference evidence="1 2" key="1">
    <citation type="journal article" date="2019" name="Commun. Biol.">
        <title>The bagworm genome reveals a unique fibroin gene that provides high tensile strength.</title>
        <authorList>
            <person name="Kono N."/>
            <person name="Nakamura H."/>
            <person name="Ohtoshi R."/>
            <person name="Tomita M."/>
            <person name="Numata K."/>
            <person name="Arakawa K."/>
        </authorList>
    </citation>
    <scope>NUCLEOTIDE SEQUENCE [LARGE SCALE GENOMIC DNA]</scope>
</reference>
<dbReference type="Proteomes" id="UP000299102">
    <property type="component" value="Unassembled WGS sequence"/>
</dbReference>
<gene>
    <name evidence="1" type="ORF">EVAR_20227_1</name>
</gene>
<organism evidence="1 2">
    <name type="scientific">Eumeta variegata</name>
    <name type="common">Bagworm moth</name>
    <name type="synonym">Eumeta japonica</name>
    <dbReference type="NCBI Taxonomy" id="151549"/>
    <lineage>
        <taxon>Eukaryota</taxon>
        <taxon>Metazoa</taxon>
        <taxon>Ecdysozoa</taxon>
        <taxon>Arthropoda</taxon>
        <taxon>Hexapoda</taxon>
        <taxon>Insecta</taxon>
        <taxon>Pterygota</taxon>
        <taxon>Neoptera</taxon>
        <taxon>Endopterygota</taxon>
        <taxon>Lepidoptera</taxon>
        <taxon>Glossata</taxon>
        <taxon>Ditrysia</taxon>
        <taxon>Tineoidea</taxon>
        <taxon>Psychidae</taxon>
        <taxon>Oiketicinae</taxon>
        <taxon>Eumeta</taxon>
    </lineage>
</organism>
<name>A0A4C1W881_EUMVA</name>
<evidence type="ECO:0000313" key="1">
    <source>
        <dbReference type="EMBL" id="GBP47223.1"/>
    </source>
</evidence>
<proteinExistence type="predicted"/>
<keyword evidence="2" id="KW-1185">Reference proteome</keyword>
<evidence type="ECO:0000313" key="2">
    <source>
        <dbReference type="Proteomes" id="UP000299102"/>
    </source>
</evidence>